<reference evidence="1" key="1">
    <citation type="submission" date="2021-03" db="EMBL/GenBank/DDBJ databases">
        <title>Draft genome sequence of rust myrtle Austropuccinia psidii MF-1, a brazilian biotype.</title>
        <authorList>
            <person name="Quecine M.C."/>
            <person name="Pachon D.M.R."/>
            <person name="Bonatelli M.L."/>
            <person name="Correr F.H."/>
            <person name="Franceschini L.M."/>
            <person name="Leite T.F."/>
            <person name="Margarido G.R.A."/>
            <person name="Almeida C.A."/>
            <person name="Ferrarezi J.A."/>
            <person name="Labate C.A."/>
        </authorList>
    </citation>
    <scope>NUCLEOTIDE SEQUENCE</scope>
    <source>
        <strain evidence="1">MF-1</strain>
    </source>
</reference>
<evidence type="ECO:0000313" key="1">
    <source>
        <dbReference type="EMBL" id="MBW0479053.1"/>
    </source>
</evidence>
<name>A0A9Q3C9P8_9BASI</name>
<dbReference type="AlphaFoldDB" id="A0A9Q3C9P8"/>
<protein>
    <submittedName>
        <fullName evidence="1">Uncharacterized protein</fullName>
    </submittedName>
</protein>
<accession>A0A9Q3C9P8</accession>
<dbReference type="EMBL" id="AVOT02005432">
    <property type="protein sequence ID" value="MBW0479053.1"/>
    <property type="molecule type" value="Genomic_DNA"/>
</dbReference>
<dbReference type="Proteomes" id="UP000765509">
    <property type="component" value="Unassembled WGS sequence"/>
</dbReference>
<proteinExistence type="predicted"/>
<evidence type="ECO:0000313" key="2">
    <source>
        <dbReference type="Proteomes" id="UP000765509"/>
    </source>
</evidence>
<gene>
    <name evidence="1" type="ORF">O181_018768</name>
</gene>
<organism evidence="1 2">
    <name type="scientific">Austropuccinia psidii MF-1</name>
    <dbReference type="NCBI Taxonomy" id="1389203"/>
    <lineage>
        <taxon>Eukaryota</taxon>
        <taxon>Fungi</taxon>
        <taxon>Dikarya</taxon>
        <taxon>Basidiomycota</taxon>
        <taxon>Pucciniomycotina</taxon>
        <taxon>Pucciniomycetes</taxon>
        <taxon>Pucciniales</taxon>
        <taxon>Sphaerophragmiaceae</taxon>
        <taxon>Austropuccinia</taxon>
    </lineage>
</organism>
<sequence length="95" mass="10420">MQTVDSLRCPGWGKLSLAPAYEFHTCKWLDQHTLSDAPLHGSYATNFHQLGGPFTACPLTNNLLVQVIHLTADAHPPGSANLRPISADHLQTHMH</sequence>
<keyword evidence="2" id="KW-1185">Reference proteome</keyword>
<comment type="caution">
    <text evidence="1">The sequence shown here is derived from an EMBL/GenBank/DDBJ whole genome shotgun (WGS) entry which is preliminary data.</text>
</comment>